<feature type="non-terminal residue" evidence="5">
    <location>
        <position position="57"/>
    </location>
</feature>
<keyword evidence="2" id="KW-0238">DNA-binding</keyword>
<reference evidence="5" key="1">
    <citation type="journal article" date="2020" name="mSystems">
        <title>Genome- and Community-Level Interaction Insights into Carbon Utilization and Element Cycling Functions of Hydrothermarchaeota in Hydrothermal Sediment.</title>
        <authorList>
            <person name="Zhou Z."/>
            <person name="Liu Y."/>
            <person name="Xu W."/>
            <person name="Pan J."/>
            <person name="Luo Z.H."/>
            <person name="Li M."/>
        </authorList>
    </citation>
    <scope>NUCLEOTIDE SEQUENCE [LARGE SCALE GENOMIC DNA]</scope>
    <source>
        <strain evidence="5">HyVt-92</strain>
    </source>
</reference>
<dbReference type="Gene3D" id="1.10.10.10">
    <property type="entry name" value="Winged helix-like DNA-binding domain superfamily/Winged helix DNA-binding domain"/>
    <property type="match status" value="1"/>
</dbReference>
<dbReference type="InterPro" id="IPR000524">
    <property type="entry name" value="Tscrpt_reg_HTH_GntR"/>
</dbReference>
<evidence type="ECO:0000313" key="5">
    <source>
        <dbReference type="EMBL" id="HHF97996.1"/>
    </source>
</evidence>
<evidence type="ECO:0000256" key="3">
    <source>
        <dbReference type="ARBA" id="ARBA00023163"/>
    </source>
</evidence>
<evidence type="ECO:0000256" key="1">
    <source>
        <dbReference type="ARBA" id="ARBA00023015"/>
    </source>
</evidence>
<dbReference type="InterPro" id="IPR036390">
    <property type="entry name" value="WH_DNA-bd_sf"/>
</dbReference>
<dbReference type="PRINTS" id="PR00035">
    <property type="entry name" value="HTHGNTR"/>
</dbReference>
<dbReference type="EMBL" id="DRTT01000017">
    <property type="protein sequence ID" value="HHF97996.1"/>
    <property type="molecule type" value="Genomic_DNA"/>
</dbReference>
<comment type="caution">
    <text evidence="5">The sequence shown here is derived from an EMBL/GenBank/DDBJ whole genome shotgun (WGS) entry which is preliminary data.</text>
</comment>
<organism evidence="5">
    <name type="scientific">Aerophobetes bacterium</name>
    <dbReference type="NCBI Taxonomy" id="2030807"/>
    <lineage>
        <taxon>Bacteria</taxon>
        <taxon>Candidatus Aerophobota</taxon>
    </lineage>
</organism>
<evidence type="ECO:0000259" key="4">
    <source>
        <dbReference type="PROSITE" id="PS50949"/>
    </source>
</evidence>
<accession>A0A7V5LYE9</accession>
<dbReference type="Proteomes" id="UP000886070">
    <property type="component" value="Unassembled WGS sequence"/>
</dbReference>
<dbReference type="InterPro" id="IPR036388">
    <property type="entry name" value="WH-like_DNA-bd_sf"/>
</dbReference>
<dbReference type="SUPFAM" id="SSF46785">
    <property type="entry name" value="Winged helix' DNA-binding domain"/>
    <property type="match status" value="1"/>
</dbReference>
<keyword evidence="1" id="KW-0805">Transcription regulation</keyword>
<proteinExistence type="predicted"/>
<dbReference type="AlphaFoldDB" id="A0A7V5LYE9"/>
<evidence type="ECO:0000256" key="2">
    <source>
        <dbReference type="ARBA" id="ARBA00023125"/>
    </source>
</evidence>
<dbReference type="Pfam" id="PF00392">
    <property type="entry name" value="GntR"/>
    <property type="match status" value="1"/>
</dbReference>
<dbReference type="PROSITE" id="PS50949">
    <property type="entry name" value="HTH_GNTR"/>
    <property type="match status" value="1"/>
</dbReference>
<name>A0A7V5LYE9_UNCAE</name>
<dbReference type="GO" id="GO:0003700">
    <property type="term" value="F:DNA-binding transcription factor activity"/>
    <property type="evidence" value="ECO:0007669"/>
    <property type="project" value="InterPro"/>
</dbReference>
<feature type="domain" description="HTH gntR-type" evidence="4">
    <location>
        <begin position="9"/>
        <end position="57"/>
    </location>
</feature>
<dbReference type="CDD" id="cd07377">
    <property type="entry name" value="WHTH_GntR"/>
    <property type="match status" value="1"/>
</dbReference>
<sequence>MVLKPIKRQKVWQQVEKQIKDLIINNKLKIGDKLPSEKELAEKLKVGRRSVREALHS</sequence>
<gene>
    <name evidence="5" type="ORF">ENL39_00705</name>
</gene>
<protein>
    <submittedName>
        <fullName evidence="5">FadR family transcriptional regulator</fullName>
    </submittedName>
</protein>
<keyword evidence="3" id="KW-0804">Transcription</keyword>
<dbReference type="GO" id="GO:0003677">
    <property type="term" value="F:DNA binding"/>
    <property type="evidence" value="ECO:0007669"/>
    <property type="project" value="UniProtKB-KW"/>
</dbReference>